<dbReference type="RefSeq" id="WP_272109760.1">
    <property type="nucleotide sequence ID" value="NZ_JAQMTI010000079.1"/>
</dbReference>
<proteinExistence type="predicted"/>
<sequence>FFNYFWAIAKRCCKQFAIDRKLIAKSLKRRIFVHAHHGEFVQCVSPNYETLVGWAYFDKLSTSLAHQSCTSLQRKVL</sequence>
<dbReference type="EMBL" id="JAQMTI010000079">
    <property type="protein sequence ID" value="MDB9440816.1"/>
    <property type="molecule type" value="Genomic_DNA"/>
</dbReference>
<dbReference type="Proteomes" id="UP001211711">
    <property type="component" value="Unassembled WGS sequence"/>
</dbReference>
<gene>
    <name evidence="1" type="ORF">PN497_05485</name>
</gene>
<evidence type="ECO:0000313" key="1">
    <source>
        <dbReference type="EMBL" id="MDB9440816.1"/>
    </source>
</evidence>
<name>A0ABT4ZNQ0_9CYAN</name>
<feature type="non-terminal residue" evidence="1">
    <location>
        <position position="1"/>
    </location>
</feature>
<keyword evidence="2" id="KW-1185">Reference proteome</keyword>
<evidence type="ECO:0000313" key="2">
    <source>
        <dbReference type="Proteomes" id="UP001211711"/>
    </source>
</evidence>
<protein>
    <submittedName>
        <fullName evidence="1">Uncharacterized protein</fullName>
    </submittedName>
</protein>
<accession>A0ABT4ZNQ0</accession>
<comment type="caution">
    <text evidence="1">The sequence shown here is derived from an EMBL/GenBank/DDBJ whole genome shotgun (WGS) entry which is preliminary data.</text>
</comment>
<organism evidence="1 2">
    <name type="scientific">Sphaerospermopsis kisseleviana CS-549</name>
    <dbReference type="NCBI Taxonomy" id="3021783"/>
    <lineage>
        <taxon>Bacteria</taxon>
        <taxon>Bacillati</taxon>
        <taxon>Cyanobacteriota</taxon>
        <taxon>Cyanophyceae</taxon>
        <taxon>Nostocales</taxon>
        <taxon>Aphanizomenonaceae</taxon>
        <taxon>Sphaerospermopsis</taxon>
        <taxon>Sphaerospermopsis kisseleviana</taxon>
    </lineage>
</organism>
<reference evidence="1 2" key="1">
    <citation type="submission" date="2023-01" db="EMBL/GenBank/DDBJ databases">
        <title>Genomes from the Australian National Cyanobacteria Reference Collection.</title>
        <authorList>
            <person name="Willis A."/>
            <person name="Lee E.M.F."/>
        </authorList>
    </citation>
    <scope>NUCLEOTIDE SEQUENCE [LARGE SCALE GENOMIC DNA]</scope>
    <source>
        <strain evidence="1 2">CS-549</strain>
    </source>
</reference>